<evidence type="ECO:0000256" key="8">
    <source>
        <dbReference type="ARBA" id="ARBA00022989"/>
    </source>
</evidence>
<dbReference type="SUPFAM" id="SSF54523">
    <property type="entry name" value="Pili subunits"/>
    <property type="match status" value="1"/>
</dbReference>
<evidence type="ECO:0000256" key="11">
    <source>
        <dbReference type="SAM" id="Phobius"/>
    </source>
</evidence>
<gene>
    <name evidence="12" type="primary">gspJ</name>
    <name evidence="12" type="ORF">LNL84_18940</name>
</gene>
<comment type="similarity">
    <text evidence="2">Belongs to the GSP J family.</text>
</comment>
<keyword evidence="7 11" id="KW-0812">Transmembrane</keyword>
<evidence type="ECO:0000256" key="5">
    <source>
        <dbReference type="ARBA" id="ARBA00022481"/>
    </source>
</evidence>
<evidence type="ECO:0000256" key="2">
    <source>
        <dbReference type="ARBA" id="ARBA00011084"/>
    </source>
</evidence>
<dbReference type="NCBIfam" id="TIGR01711">
    <property type="entry name" value="gspJ"/>
    <property type="match status" value="1"/>
</dbReference>
<keyword evidence="6" id="KW-0997">Cell inner membrane</keyword>
<accession>A0A9X2AXC5</accession>
<dbReference type="PANTHER" id="PTHR39583">
    <property type="entry name" value="TYPE II SECRETION SYSTEM PROTEIN J-RELATED"/>
    <property type="match status" value="1"/>
</dbReference>
<evidence type="ECO:0000256" key="9">
    <source>
        <dbReference type="ARBA" id="ARBA00023136"/>
    </source>
</evidence>
<feature type="region of interest" description="Disordered" evidence="10">
    <location>
        <begin position="209"/>
        <end position="244"/>
    </location>
</feature>
<dbReference type="PANTHER" id="PTHR39583:SF2">
    <property type="entry name" value="TYPE II SECRETION SYSTEM PROTEIN J"/>
    <property type="match status" value="1"/>
</dbReference>
<dbReference type="RefSeq" id="WP_244359352.1">
    <property type="nucleotide sequence ID" value="NZ_JAJNNZ010000026.1"/>
</dbReference>
<dbReference type="GO" id="GO:0015628">
    <property type="term" value="P:protein secretion by the type II secretion system"/>
    <property type="evidence" value="ECO:0007669"/>
    <property type="project" value="InterPro"/>
</dbReference>
<reference evidence="12" key="1">
    <citation type="submission" date="2021-11" db="EMBL/GenBank/DDBJ databases">
        <title>Vibrio ZSDE26 sp. nov. and Vibrio ZSDZ34 sp. nov., isolated from coastal seawater in Qingdao.</title>
        <authorList>
            <person name="Zhang P."/>
        </authorList>
    </citation>
    <scope>NUCLEOTIDE SEQUENCE</scope>
    <source>
        <strain evidence="12">ZSDZ34</strain>
    </source>
</reference>
<evidence type="ECO:0000256" key="3">
    <source>
        <dbReference type="ARBA" id="ARBA00021539"/>
    </source>
</evidence>
<keyword evidence="5" id="KW-0488">Methylation</keyword>
<feature type="transmembrane region" description="Helical" evidence="11">
    <location>
        <begin position="12"/>
        <end position="34"/>
    </location>
</feature>
<dbReference type="GO" id="GO:0015627">
    <property type="term" value="C:type II protein secretion system complex"/>
    <property type="evidence" value="ECO:0007669"/>
    <property type="project" value="InterPro"/>
</dbReference>
<dbReference type="InterPro" id="IPR010055">
    <property type="entry name" value="T2SS_protein-GspJ"/>
</dbReference>
<keyword evidence="8 11" id="KW-1133">Transmembrane helix</keyword>
<dbReference type="InterPro" id="IPR051621">
    <property type="entry name" value="T2SS_protein_J"/>
</dbReference>
<dbReference type="NCBIfam" id="TIGR02532">
    <property type="entry name" value="IV_pilin_GFxxxE"/>
    <property type="match status" value="1"/>
</dbReference>
<keyword evidence="9 11" id="KW-0472">Membrane</keyword>
<dbReference type="PROSITE" id="PS00409">
    <property type="entry name" value="PROKAR_NTER_METHYL"/>
    <property type="match status" value="1"/>
</dbReference>
<dbReference type="Pfam" id="PF11612">
    <property type="entry name" value="T2SSJ"/>
    <property type="match status" value="1"/>
</dbReference>
<dbReference type="AlphaFoldDB" id="A0A9X2AXC5"/>
<feature type="compositionally biased region" description="Gly residues" evidence="10">
    <location>
        <begin position="234"/>
        <end position="244"/>
    </location>
</feature>
<name>A0A9X2AXC5_9VIBR</name>
<dbReference type="EMBL" id="JAJNNZ010000026">
    <property type="protein sequence ID" value="MCJ2378879.1"/>
    <property type="molecule type" value="Genomic_DNA"/>
</dbReference>
<evidence type="ECO:0000256" key="7">
    <source>
        <dbReference type="ARBA" id="ARBA00022692"/>
    </source>
</evidence>
<proteinExistence type="inferred from homology"/>
<evidence type="ECO:0000256" key="6">
    <source>
        <dbReference type="ARBA" id="ARBA00022519"/>
    </source>
</evidence>
<dbReference type="Pfam" id="PF07963">
    <property type="entry name" value="N_methyl"/>
    <property type="match status" value="1"/>
</dbReference>
<evidence type="ECO:0000256" key="10">
    <source>
        <dbReference type="SAM" id="MobiDB-lite"/>
    </source>
</evidence>
<feature type="compositionally biased region" description="Low complexity" evidence="10">
    <location>
        <begin position="221"/>
        <end position="233"/>
    </location>
</feature>
<dbReference type="GO" id="GO:0005886">
    <property type="term" value="C:plasma membrane"/>
    <property type="evidence" value="ECO:0007669"/>
    <property type="project" value="UniProtKB-SubCell"/>
</dbReference>
<evidence type="ECO:0000313" key="13">
    <source>
        <dbReference type="Proteomes" id="UP001139488"/>
    </source>
</evidence>
<evidence type="ECO:0000256" key="1">
    <source>
        <dbReference type="ARBA" id="ARBA00004377"/>
    </source>
</evidence>
<keyword evidence="13" id="KW-1185">Reference proteome</keyword>
<organism evidence="12 13">
    <name type="scientific">Vibrio gelatinilyticus</name>
    <dbReference type="NCBI Taxonomy" id="2893468"/>
    <lineage>
        <taxon>Bacteria</taxon>
        <taxon>Pseudomonadati</taxon>
        <taxon>Pseudomonadota</taxon>
        <taxon>Gammaproteobacteria</taxon>
        <taxon>Vibrionales</taxon>
        <taxon>Vibrionaceae</taxon>
        <taxon>Vibrio</taxon>
    </lineage>
</organism>
<dbReference type="Gene3D" id="3.10.610.10">
    <property type="entry name" value="GSPII I/J protein-like"/>
    <property type="match status" value="1"/>
</dbReference>
<dbReference type="Gene3D" id="2.10.70.20">
    <property type="entry name" value="gspk-gspi-gspj complex like domains"/>
    <property type="match status" value="1"/>
</dbReference>
<sequence length="244" mass="26901">MLRSRSPKGRSQGFTLIEVLVSIAIFASLSVAAYQVVNQVQLSNELSKQKSIRLQEIQRAFVFLDGDFRQIALRQFRHEGEEATSRLLLWGQNVLASDDKGVLFTRLGWLNPLNQFPRGEVSKVGYRIQDGTLERLWWRYPDTPVAEPAIELPLLEGVEAFGLRFYAEGEWSNEWTADLALPSAVEVTLKLVDYGEISRIYLTTEGVLNVAAPGDPNQNTDNSSGNDSGADNGNAGGDSPQGGS</sequence>
<dbReference type="InterPro" id="IPR012902">
    <property type="entry name" value="N_methyl_site"/>
</dbReference>
<keyword evidence="4" id="KW-1003">Cell membrane</keyword>
<comment type="caution">
    <text evidence="12">The sequence shown here is derived from an EMBL/GenBank/DDBJ whole genome shotgun (WGS) entry which is preliminary data.</text>
</comment>
<dbReference type="InterPro" id="IPR045584">
    <property type="entry name" value="Pilin-like"/>
</dbReference>
<dbReference type="Proteomes" id="UP001139488">
    <property type="component" value="Unassembled WGS sequence"/>
</dbReference>
<protein>
    <recommendedName>
        <fullName evidence="3">Type II secretion system protein J</fullName>
    </recommendedName>
</protein>
<evidence type="ECO:0000313" key="12">
    <source>
        <dbReference type="EMBL" id="MCJ2378879.1"/>
    </source>
</evidence>
<comment type="subcellular location">
    <subcellularLocation>
        <location evidence="1">Cell inner membrane</location>
        <topology evidence="1">Single-pass membrane protein</topology>
    </subcellularLocation>
</comment>
<evidence type="ECO:0000256" key="4">
    <source>
        <dbReference type="ARBA" id="ARBA00022475"/>
    </source>
</evidence>